<name>A0A6A3JQZ9_9STRA</name>
<reference evidence="4 6" key="1">
    <citation type="submission" date="2018-09" db="EMBL/GenBank/DDBJ databases">
        <title>Genomic investigation of the strawberry pathogen Phytophthora fragariae indicates pathogenicity is determined by transcriptional variation in three key races.</title>
        <authorList>
            <person name="Adams T.M."/>
            <person name="Armitage A.D."/>
            <person name="Sobczyk M.K."/>
            <person name="Bates H.J."/>
            <person name="Dunwell J.M."/>
            <person name="Nellist C.F."/>
            <person name="Harrison R.J."/>
        </authorList>
    </citation>
    <scope>NUCLEOTIDE SEQUENCE [LARGE SCALE GENOMIC DNA]</scope>
    <source>
        <strain evidence="2 4">SCRP249</strain>
        <strain evidence="1 6">SCRP324</strain>
        <strain evidence="3 5">SCRP333</strain>
    </source>
</reference>
<proteinExistence type="predicted"/>
<dbReference type="Proteomes" id="UP000435112">
    <property type="component" value="Unassembled WGS sequence"/>
</dbReference>
<dbReference type="Proteomes" id="UP000429607">
    <property type="component" value="Unassembled WGS sequence"/>
</dbReference>
<accession>A0A6A3JQZ9</accession>
<dbReference type="EMBL" id="QXFV01000871">
    <property type="protein sequence ID" value="KAE9022941.1"/>
    <property type="molecule type" value="Genomic_DNA"/>
</dbReference>
<dbReference type="EMBL" id="QXFT01000860">
    <property type="protein sequence ID" value="KAE9334343.1"/>
    <property type="molecule type" value="Genomic_DNA"/>
</dbReference>
<organism evidence="1 6">
    <name type="scientific">Phytophthora rubi</name>
    <dbReference type="NCBI Taxonomy" id="129364"/>
    <lineage>
        <taxon>Eukaryota</taxon>
        <taxon>Sar</taxon>
        <taxon>Stramenopiles</taxon>
        <taxon>Oomycota</taxon>
        <taxon>Peronosporomycetes</taxon>
        <taxon>Peronosporales</taxon>
        <taxon>Peronosporaceae</taxon>
        <taxon>Phytophthora</taxon>
    </lineage>
</organism>
<dbReference type="EMBL" id="QXFU01001745">
    <property type="protein sequence ID" value="KAE8996292.1"/>
    <property type="molecule type" value="Genomic_DNA"/>
</dbReference>
<evidence type="ECO:0000313" key="3">
    <source>
        <dbReference type="EMBL" id="KAE9334343.1"/>
    </source>
</evidence>
<comment type="caution">
    <text evidence="1">The sequence shown here is derived from an EMBL/GenBank/DDBJ whole genome shotgun (WGS) entry which is preliminary data.</text>
</comment>
<evidence type="ECO:0000313" key="4">
    <source>
        <dbReference type="Proteomes" id="UP000429607"/>
    </source>
</evidence>
<sequence length="188" mass="20151">MTGAQNVVSGVGVPGVEAWPGAPGAGAWIQFLSGSRICTRSQHQVGHGRNILREEFPEIQQVSVVELFHLDQRLHATIPISGVDMAEQMIISSGDAYQPGTSEGRKIHQDVVTRRNQHLVGWTKLRGRQHIVRLQASRFLFCQEASRMASAICVPTSVPAVSPSPDVFPDGGCTEAAGGFEAANLGTL</sequence>
<dbReference type="AlphaFoldDB" id="A0A6A3JQZ9"/>
<evidence type="ECO:0000313" key="5">
    <source>
        <dbReference type="Proteomes" id="UP000434957"/>
    </source>
</evidence>
<keyword evidence="5" id="KW-1185">Reference proteome</keyword>
<evidence type="ECO:0000313" key="2">
    <source>
        <dbReference type="EMBL" id="KAE9022941.1"/>
    </source>
</evidence>
<protein>
    <submittedName>
        <fullName evidence="1">Uncharacterized protein</fullName>
    </submittedName>
</protein>
<dbReference type="Proteomes" id="UP000434957">
    <property type="component" value="Unassembled WGS sequence"/>
</dbReference>
<evidence type="ECO:0000313" key="1">
    <source>
        <dbReference type="EMBL" id="KAE8996292.1"/>
    </source>
</evidence>
<gene>
    <name evidence="2" type="ORF">PR001_g13029</name>
    <name evidence="1" type="ORF">PR002_g19359</name>
    <name evidence="3" type="ORF">PR003_g13565</name>
</gene>
<evidence type="ECO:0000313" key="6">
    <source>
        <dbReference type="Proteomes" id="UP000435112"/>
    </source>
</evidence>